<gene>
    <name evidence="2" type="ORF">WA026_007355</name>
</gene>
<evidence type="ECO:0000313" key="2">
    <source>
        <dbReference type="EMBL" id="KAK9884514.1"/>
    </source>
</evidence>
<dbReference type="EMBL" id="JARQZJ010000093">
    <property type="protein sequence ID" value="KAK9884514.1"/>
    <property type="molecule type" value="Genomic_DNA"/>
</dbReference>
<evidence type="ECO:0000259" key="1">
    <source>
        <dbReference type="PROSITE" id="PS50144"/>
    </source>
</evidence>
<proteinExistence type="predicted"/>
<dbReference type="Gene3D" id="2.60.210.10">
    <property type="entry name" value="Apoptosis, Tumor Necrosis Factor Receptor Associated Protein 2, Chain A"/>
    <property type="match status" value="1"/>
</dbReference>
<name>A0AAW1UUJ2_9CUCU</name>
<sequence>MAKPDFECTFIDTREAILRYTVHGFSKLCGPVVSPPCYLLNLPWRILIMPWAIQDDDKKWTKRYMSYFLQCTMDKKYKNWLCNINGELDLLSVCEENKPFRRLISQEFSSNKDNFGYNCYMLWDDILDPGKGFIKDDAITLQLHFIIEIPSNGSIWYNMNNFTGRISIPKKKKRHSPQERNLVGELREKIRTSDEAEEHLTSLRKLKELFKI</sequence>
<dbReference type="PROSITE" id="PS50144">
    <property type="entry name" value="MATH"/>
    <property type="match status" value="1"/>
</dbReference>
<dbReference type="Pfam" id="PF22486">
    <property type="entry name" value="MATH_2"/>
    <property type="match status" value="1"/>
</dbReference>
<dbReference type="SUPFAM" id="SSF49599">
    <property type="entry name" value="TRAF domain-like"/>
    <property type="match status" value="1"/>
</dbReference>
<reference evidence="2 3" key="1">
    <citation type="submission" date="2023-03" db="EMBL/GenBank/DDBJ databases">
        <title>Genome insight into feeding habits of ladybird beetles.</title>
        <authorList>
            <person name="Li H.-S."/>
            <person name="Huang Y.-H."/>
            <person name="Pang H."/>
        </authorList>
    </citation>
    <scope>NUCLEOTIDE SEQUENCE [LARGE SCALE GENOMIC DNA]</scope>
    <source>
        <strain evidence="2">SYSU_2023b</strain>
        <tissue evidence="2">Whole body</tissue>
    </source>
</reference>
<accession>A0AAW1UUJ2</accession>
<keyword evidence="3" id="KW-1185">Reference proteome</keyword>
<dbReference type="PANTHER" id="PTHR47022:SF1">
    <property type="entry name" value="BTB AND MATH DOMAIN-CONTAINING PROTEIN 36-RELATED"/>
    <property type="match status" value="1"/>
</dbReference>
<evidence type="ECO:0000313" key="3">
    <source>
        <dbReference type="Proteomes" id="UP001431783"/>
    </source>
</evidence>
<dbReference type="InterPro" id="IPR002083">
    <property type="entry name" value="MATH/TRAF_dom"/>
</dbReference>
<dbReference type="PANTHER" id="PTHR47022">
    <property type="entry name" value="BTB AND MATH DOMAIN-CONTAINING PROTEIN 36-RELATED"/>
    <property type="match status" value="1"/>
</dbReference>
<organism evidence="2 3">
    <name type="scientific">Henosepilachna vigintioctopunctata</name>
    <dbReference type="NCBI Taxonomy" id="420089"/>
    <lineage>
        <taxon>Eukaryota</taxon>
        <taxon>Metazoa</taxon>
        <taxon>Ecdysozoa</taxon>
        <taxon>Arthropoda</taxon>
        <taxon>Hexapoda</taxon>
        <taxon>Insecta</taxon>
        <taxon>Pterygota</taxon>
        <taxon>Neoptera</taxon>
        <taxon>Endopterygota</taxon>
        <taxon>Coleoptera</taxon>
        <taxon>Polyphaga</taxon>
        <taxon>Cucujiformia</taxon>
        <taxon>Coccinelloidea</taxon>
        <taxon>Coccinellidae</taxon>
        <taxon>Epilachninae</taxon>
        <taxon>Epilachnini</taxon>
        <taxon>Henosepilachna</taxon>
    </lineage>
</organism>
<dbReference type="InterPro" id="IPR008974">
    <property type="entry name" value="TRAF-like"/>
</dbReference>
<feature type="domain" description="MATH" evidence="1">
    <location>
        <begin position="15"/>
        <end position="145"/>
    </location>
</feature>
<dbReference type="AlphaFoldDB" id="A0AAW1UUJ2"/>
<protein>
    <recommendedName>
        <fullName evidence="1">MATH domain-containing protein</fullName>
    </recommendedName>
</protein>
<dbReference type="Proteomes" id="UP001431783">
    <property type="component" value="Unassembled WGS sequence"/>
</dbReference>
<comment type="caution">
    <text evidence="2">The sequence shown here is derived from an EMBL/GenBank/DDBJ whole genome shotgun (WGS) entry which is preliminary data.</text>
</comment>